<name>A0A501WDP7_9GAMM</name>
<sequence length="134" mass="14895">MIKMVVALSKLVDVPVDTLVEAFGKHLFGVLISKYPSLAHGKANTLDMLESIDGAVHTEVRKLYPNAELPEFSTQRISSNELTMVYRSKRPFSRLALGLILGCADHFGEAVDVTHTSKDQDSIYLTEFTIRKLS</sequence>
<dbReference type="InterPro" id="IPR011644">
    <property type="entry name" value="Heme_NO-bd"/>
</dbReference>
<proteinExistence type="predicted"/>
<reference evidence="2 3" key="1">
    <citation type="submission" date="2019-06" db="EMBL/GenBank/DDBJ databases">
        <title>A novel bacterium of genus Marinomonas, isolated from coastal sand.</title>
        <authorList>
            <person name="Huang H."/>
            <person name="Mo K."/>
            <person name="Hu Y."/>
        </authorList>
    </citation>
    <scope>NUCLEOTIDE SEQUENCE [LARGE SCALE GENOMIC DNA]</scope>
    <source>
        <strain evidence="2 3">HB171799</strain>
    </source>
</reference>
<dbReference type="Pfam" id="PF07700">
    <property type="entry name" value="HNOB"/>
    <property type="match status" value="1"/>
</dbReference>
<dbReference type="InterPro" id="IPR038158">
    <property type="entry name" value="H-NOX_domain_sf"/>
</dbReference>
<keyword evidence="3" id="KW-1185">Reference proteome</keyword>
<evidence type="ECO:0000313" key="3">
    <source>
        <dbReference type="Proteomes" id="UP000315901"/>
    </source>
</evidence>
<evidence type="ECO:0000259" key="1">
    <source>
        <dbReference type="Pfam" id="PF07700"/>
    </source>
</evidence>
<dbReference type="EMBL" id="VFRR01000041">
    <property type="protein sequence ID" value="TPE47518.1"/>
    <property type="molecule type" value="Genomic_DNA"/>
</dbReference>
<dbReference type="AlphaFoldDB" id="A0A501WDP7"/>
<dbReference type="Proteomes" id="UP000315901">
    <property type="component" value="Unassembled WGS sequence"/>
</dbReference>
<dbReference type="SUPFAM" id="SSF111126">
    <property type="entry name" value="Ligand-binding domain in the NO signalling and Golgi transport"/>
    <property type="match status" value="1"/>
</dbReference>
<accession>A0A501WDP7</accession>
<protein>
    <recommendedName>
        <fullName evidence="1">Heme NO-binding domain-containing protein</fullName>
    </recommendedName>
</protein>
<evidence type="ECO:0000313" key="2">
    <source>
        <dbReference type="EMBL" id="TPE47518.1"/>
    </source>
</evidence>
<organism evidence="2 3">
    <name type="scientific">Maribrevibacterium harenarium</name>
    <dbReference type="NCBI Taxonomy" id="2589817"/>
    <lineage>
        <taxon>Bacteria</taxon>
        <taxon>Pseudomonadati</taxon>
        <taxon>Pseudomonadota</taxon>
        <taxon>Gammaproteobacteria</taxon>
        <taxon>Oceanospirillales</taxon>
        <taxon>Oceanospirillaceae</taxon>
        <taxon>Maribrevibacterium</taxon>
    </lineage>
</organism>
<dbReference type="OrthoDB" id="7266652at2"/>
<gene>
    <name evidence="2" type="ORF">FJM67_14490</name>
</gene>
<dbReference type="Gene3D" id="3.90.1520.10">
    <property type="entry name" value="H-NOX domain"/>
    <property type="match status" value="1"/>
</dbReference>
<dbReference type="GO" id="GO:0020037">
    <property type="term" value="F:heme binding"/>
    <property type="evidence" value="ECO:0007669"/>
    <property type="project" value="InterPro"/>
</dbReference>
<comment type="caution">
    <text evidence="2">The sequence shown here is derived from an EMBL/GenBank/DDBJ whole genome shotgun (WGS) entry which is preliminary data.</text>
</comment>
<feature type="domain" description="Heme NO-binding" evidence="1">
    <location>
        <begin position="1"/>
        <end position="115"/>
    </location>
</feature>
<dbReference type="InterPro" id="IPR024096">
    <property type="entry name" value="NO_sig/Golgi_transp_ligand-bd"/>
</dbReference>